<dbReference type="Proteomes" id="UP000062160">
    <property type="component" value="Unassembled WGS sequence"/>
</dbReference>
<dbReference type="CDD" id="cd01286">
    <property type="entry name" value="deoxycytidylate_deaminase"/>
    <property type="match status" value="1"/>
</dbReference>
<evidence type="ECO:0000256" key="7">
    <source>
        <dbReference type="PIRSR" id="PIRSR006019-2"/>
    </source>
</evidence>
<evidence type="ECO:0000313" key="9">
    <source>
        <dbReference type="EMBL" id="GAQ24059.1"/>
    </source>
</evidence>
<dbReference type="EMBL" id="DF976995">
    <property type="protein sequence ID" value="GAQ24059.1"/>
    <property type="molecule type" value="Genomic_DNA"/>
</dbReference>
<keyword evidence="5 7" id="KW-0862">Zinc</keyword>
<evidence type="ECO:0000259" key="8">
    <source>
        <dbReference type="PROSITE" id="PS51747"/>
    </source>
</evidence>
<accession>A0A0U9HD81</accession>
<dbReference type="PIRSF" id="PIRSF006019">
    <property type="entry name" value="dCMP_deaminase"/>
    <property type="match status" value="1"/>
</dbReference>
<dbReference type="OrthoDB" id="9788517at2"/>
<reference evidence="9" key="1">
    <citation type="journal article" date="2016" name="Genome Announc.">
        <title>Draft Genome Sequence of the Syntrophic Lactate-Degrading Bacterium Tepidanaerobacter syntrophicus JLT.</title>
        <authorList>
            <person name="Matsuura N."/>
            <person name="Ohashi A."/>
            <person name="Tourlousse D.M."/>
            <person name="Sekiguchi Y."/>
        </authorList>
    </citation>
    <scope>NUCLEOTIDE SEQUENCE [LARGE SCALE GENOMIC DNA]</scope>
    <source>
        <strain evidence="9">JL</strain>
    </source>
</reference>
<dbReference type="PANTHER" id="PTHR11086">
    <property type="entry name" value="DEOXYCYTIDYLATE DEAMINASE-RELATED"/>
    <property type="match status" value="1"/>
</dbReference>
<name>A0A0U9HD81_9FIRM</name>
<evidence type="ECO:0000256" key="2">
    <source>
        <dbReference type="ARBA" id="ARBA00006576"/>
    </source>
</evidence>
<comment type="similarity">
    <text evidence="2">Belongs to the cytidine and deoxycytidylate deaminase family.</text>
</comment>
<dbReference type="PROSITE" id="PS00903">
    <property type="entry name" value="CYT_DCMP_DEAMINASES_1"/>
    <property type="match status" value="1"/>
</dbReference>
<keyword evidence="3 7" id="KW-0479">Metal-binding</keyword>
<sequence length="141" mass="16009">MRKDWDTYFLEIAFKVRERSTCPRLQVGAVVVKDNRIKGTGYNGSPSGLVHCDDAGCMMRGNHCVRTIHAEVNALLECSPEERKDATLYVTARPCAECSKLIINSGIKRVVYAMEYPPDYDWFKDAPWIELVYMPITQGES</sequence>
<evidence type="ECO:0000256" key="1">
    <source>
        <dbReference type="ARBA" id="ARBA00001947"/>
    </source>
</evidence>
<dbReference type="GO" id="GO:0005737">
    <property type="term" value="C:cytoplasm"/>
    <property type="evidence" value="ECO:0007669"/>
    <property type="project" value="TreeGrafter"/>
</dbReference>
<keyword evidence="10" id="KW-1185">Reference proteome</keyword>
<dbReference type="GO" id="GO:0008270">
    <property type="term" value="F:zinc ion binding"/>
    <property type="evidence" value="ECO:0007669"/>
    <property type="project" value="InterPro"/>
</dbReference>
<dbReference type="STRING" id="224999.GCA_001485475_00042"/>
<dbReference type="RefSeq" id="WP_059031098.1">
    <property type="nucleotide sequence ID" value="NZ_BSDN01000006.1"/>
</dbReference>
<dbReference type="InterPro" id="IPR016192">
    <property type="entry name" value="APOBEC/CMP_deaminase_Zn-bd"/>
</dbReference>
<dbReference type="PROSITE" id="PS51747">
    <property type="entry name" value="CYT_DCMP_DEAMINASES_2"/>
    <property type="match status" value="1"/>
</dbReference>
<dbReference type="GO" id="GO:0006220">
    <property type="term" value="P:pyrimidine nucleotide metabolic process"/>
    <property type="evidence" value="ECO:0007669"/>
    <property type="project" value="InterPro"/>
</dbReference>
<evidence type="ECO:0000256" key="6">
    <source>
        <dbReference type="PIRSR" id="PIRSR006019-1"/>
    </source>
</evidence>
<dbReference type="InterPro" id="IPR016473">
    <property type="entry name" value="dCMP_deaminase"/>
</dbReference>
<dbReference type="InterPro" id="IPR035105">
    <property type="entry name" value="Deoxycytidylate_deaminase_dom"/>
</dbReference>
<proteinExistence type="inferred from homology"/>
<feature type="binding site" evidence="7">
    <location>
        <position position="98"/>
    </location>
    <ligand>
        <name>Zn(2+)</name>
        <dbReference type="ChEBI" id="CHEBI:29105"/>
        <note>catalytic</note>
    </ligand>
</feature>
<feature type="binding site" evidence="7">
    <location>
        <position position="69"/>
    </location>
    <ligand>
        <name>Zn(2+)</name>
        <dbReference type="ChEBI" id="CHEBI:29105"/>
        <note>catalytic</note>
    </ligand>
</feature>
<dbReference type="PANTHER" id="PTHR11086:SF18">
    <property type="entry name" value="DEOXYCYTIDYLATE DEAMINASE"/>
    <property type="match status" value="1"/>
</dbReference>
<dbReference type="AlphaFoldDB" id="A0A0U9HD81"/>
<dbReference type="Gene3D" id="3.40.140.10">
    <property type="entry name" value="Cytidine Deaminase, domain 2"/>
    <property type="match status" value="1"/>
</dbReference>
<feature type="domain" description="CMP/dCMP-type deaminase" evidence="8">
    <location>
        <begin position="4"/>
        <end position="133"/>
    </location>
</feature>
<evidence type="ECO:0000256" key="5">
    <source>
        <dbReference type="ARBA" id="ARBA00022833"/>
    </source>
</evidence>
<dbReference type="InterPro" id="IPR016193">
    <property type="entry name" value="Cytidine_deaminase-like"/>
</dbReference>
<feature type="active site" description="Proton donor" evidence="6">
    <location>
        <position position="71"/>
    </location>
</feature>
<comment type="cofactor">
    <cofactor evidence="1 7">
        <name>Zn(2+)</name>
        <dbReference type="ChEBI" id="CHEBI:29105"/>
    </cofactor>
</comment>
<dbReference type="SUPFAM" id="SSF53927">
    <property type="entry name" value="Cytidine deaminase-like"/>
    <property type="match status" value="1"/>
</dbReference>
<dbReference type="InterPro" id="IPR015517">
    <property type="entry name" value="dCMP_deaminase-rel"/>
</dbReference>
<gene>
    <name evidence="9" type="ORF">TSYNT_143</name>
</gene>
<evidence type="ECO:0000313" key="10">
    <source>
        <dbReference type="Proteomes" id="UP000062160"/>
    </source>
</evidence>
<dbReference type="Pfam" id="PF00383">
    <property type="entry name" value="dCMP_cyt_deam_1"/>
    <property type="match status" value="1"/>
</dbReference>
<evidence type="ECO:0000256" key="3">
    <source>
        <dbReference type="ARBA" id="ARBA00022723"/>
    </source>
</evidence>
<protein>
    <submittedName>
        <fullName evidence="9">dCMP deaminase</fullName>
    </submittedName>
</protein>
<dbReference type="GO" id="GO:0004132">
    <property type="term" value="F:dCMP deaminase activity"/>
    <property type="evidence" value="ECO:0007669"/>
    <property type="project" value="InterPro"/>
</dbReference>
<evidence type="ECO:0000256" key="4">
    <source>
        <dbReference type="ARBA" id="ARBA00022801"/>
    </source>
</evidence>
<organism evidence="9">
    <name type="scientific">Tepidanaerobacter syntrophicus</name>
    <dbReference type="NCBI Taxonomy" id="224999"/>
    <lineage>
        <taxon>Bacteria</taxon>
        <taxon>Bacillati</taxon>
        <taxon>Bacillota</taxon>
        <taxon>Clostridia</taxon>
        <taxon>Thermosediminibacterales</taxon>
        <taxon>Tepidanaerobacteraceae</taxon>
        <taxon>Tepidanaerobacter</taxon>
    </lineage>
</organism>
<keyword evidence="4" id="KW-0378">Hydrolase</keyword>
<dbReference type="InterPro" id="IPR002125">
    <property type="entry name" value="CMP_dCMP_dom"/>
</dbReference>
<feature type="binding site" evidence="7">
    <location>
        <position position="95"/>
    </location>
    <ligand>
        <name>Zn(2+)</name>
        <dbReference type="ChEBI" id="CHEBI:29105"/>
        <note>catalytic</note>
    </ligand>
</feature>